<dbReference type="InterPro" id="IPR002347">
    <property type="entry name" value="SDR_fam"/>
</dbReference>
<organism evidence="2 3">
    <name type="scientific">Colwellia psychrerythraea</name>
    <name type="common">Vibrio psychroerythus</name>
    <dbReference type="NCBI Taxonomy" id="28229"/>
    <lineage>
        <taxon>Bacteria</taxon>
        <taxon>Pseudomonadati</taxon>
        <taxon>Pseudomonadota</taxon>
        <taxon>Gammaproteobacteria</taxon>
        <taxon>Alteromonadales</taxon>
        <taxon>Colwelliaceae</taxon>
        <taxon>Colwellia</taxon>
    </lineage>
</organism>
<accession>A0A1Y5EB68</accession>
<sequence length="85" mass="9314">MTLTLARDLSSLGIRVNTITLGLSDTPMLARLSDDVRHTLEQSVLSPKRLGQLSEFAGAVQFLVNNGYINGENIRMDGGIRMQPK</sequence>
<gene>
    <name evidence="2" type="ORF">A9Q75_14740</name>
</gene>
<evidence type="ECO:0000313" key="3">
    <source>
        <dbReference type="Proteomes" id="UP000243053"/>
    </source>
</evidence>
<evidence type="ECO:0000313" key="2">
    <source>
        <dbReference type="EMBL" id="OUR77967.1"/>
    </source>
</evidence>
<protein>
    <submittedName>
        <fullName evidence="2">Uncharacterized protein</fullName>
    </submittedName>
</protein>
<proteinExistence type="predicted"/>
<reference evidence="3" key="1">
    <citation type="journal article" date="2017" name="Proc. Natl. Acad. Sci. U.S.A.">
        <title>Simulation of Deepwater Horizon oil plume reveals substrate specialization within a complex community of hydrocarbon degraders.</title>
        <authorList>
            <person name="Hu P."/>
            <person name="Dubinsky E.A."/>
            <person name="Probst A.J."/>
            <person name="Wang J."/>
            <person name="Sieber C.M.K."/>
            <person name="Tom L.M."/>
            <person name="Gardinali P."/>
            <person name="Banfield J.F."/>
            <person name="Atlas R.M."/>
            <person name="Andersen G.L."/>
        </authorList>
    </citation>
    <scope>NUCLEOTIDE SEQUENCE [LARGE SCALE GENOMIC DNA]</scope>
</reference>
<dbReference type="Gene3D" id="3.40.50.720">
    <property type="entry name" value="NAD(P)-binding Rossmann-like Domain"/>
    <property type="match status" value="1"/>
</dbReference>
<dbReference type="EMBL" id="MAAF01000084">
    <property type="protein sequence ID" value="OUR77967.1"/>
    <property type="molecule type" value="Genomic_DNA"/>
</dbReference>
<dbReference type="PANTHER" id="PTHR43658:SF8">
    <property type="entry name" value="17-BETA-HYDROXYSTEROID DEHYDROGENASE 14-RELATED"/>
    <property type="match status" value="1"/>
</dbReference>
<comment type="caution">
    <text evidence="2">The sequence shown here is derived from an EMBL/GenBank/DDBJ whole genome shotgun (WGS) entry which is preliminary data.</text>
</comment>
<dbReference type="InterPro" id="IPR036291">
    <property type="entry name" value="NAD(P)-bd_dom_sf"/>
</dbReference>
<evidence type="ECO:0000256" key="1">
    <source>
        <dbReference type="ARBA" id="ARBA00023002"/>
    </source>
</evidence>
<keyword evidence="1" id="KW-0560">Oxidoreductase</keyword>
<dbReference type="PANTHER" id="PTHR43658">
    <property type="entry name" value="SHORT-CHAIN DEHYDROGENASE/REDUCTASE"/>
    <property type="match status" value="1"/>
</dbReference>
<name>A0A1Y5EB68_COLPS</name>
<dbReference type="AlphaFoldDB" id="A0A1Y5EB68"/>
<dbReference type="SUPFAM" id="SSF51735">
    <property type="entry name" value="NAD(P)-binding Rossmann-fold domains"/>
    <property type="match status" value="1"/>
</dbReference>
<dbReference type="Pfam" id="PF13561">
    <property type="entry name" value="adh_short_C2"/>
    <property type="match status" value="1"/>
</dbReference>
<dbReference type="Proteomes" id="UP000243053">
    <property type="component" value="Unassembled WGS sequence"/>
</dbReference>
<dbReference type="GO" id="GO:0016491">
    <property type="term" value="F:oxidoreductase activity"/>
    <property type="evidence" value="ECO:0007669"/>
    <property type="project" value="UniProtKB-KW"/>
</dbReference>